<dbReference type="InterPro" id="IPR018044">
    <property type="entry name" value="Peptidase_S11"/>
</dbReference>
<dbReference type="SUPFAM" id="SSF56601">
    <property type="entry name" value="beta-lactamase/transpeptidase-like"/>
    <property type="match status" value="1"/>
</dbReference>
<proteinExistence type="inferred from homology"/>
<keyword evidence="4" id="KW-0133">Cell shape</keyword>
<dbReference type="Pfam" id="PF00768">
    <property type="entry name" value="Peptidase_S11"/>
    <property type="match status" value="1"/>
</dbReference>
<evidence type="ECO:0000256" key="2">
    <source>
        <dbReference type="ARBA" id="ARBA00022729"/>
    </source>
</evidence>
<sequence>MRTRIYLVRSAATLSALLILLILAPLSQPDRAVAQGTKAQAPAGAPKLDAGSWALIDADTGLYLAGKDPDKRVPIASTTKIMVALVALDEGANLDEQVTVSEDAASFAGSVYSNVGLYPYDSVSVGDLLTAALVPSGTDAVYALAEHLGDGSVDEFVGQMNDKAKELGLKNTSYENPAGIDTRGNYSSATDLAKLTRAAMKHPEFREIVARPETTISTQDRQIAIVNTNLLVVPNSGFDYGPATGVKTGTSLQAGACLVASAESGDESYIAVVLDAAGDLQRFDAATAALEYGFGEYERKPLVARGNAFADLQLPYRRDETVELVADKSVSALAGPGLKVERKATHKEAPPSAETGRKLGTVEVSVEGRSAGTSPLVVQRGYEAASLWQKAKYWAGGLKRWVLQR</sequence>
<comment type="similarity">
    <text evidence="1 9">Belongs to the peptidase S11 family.</text>
</comment>
<evidence type="ECO:0000256" key="9">
    <source>
        <dbReference type="RuleBase" id="RU004016"/>
    </source>
</evidence>
<keyword evidence="11" id="KW-0645">Protease</keyword>
<dbReference type="EMBL" id="CADCVA010000321">
    <property type="protein sequence ID" value="CAA9436604.1"/>
    <property type="molecule type" value="Genomic_DNA"/>
</dbReference>
<evidence type="ECO:0000313" key="11">
    <source>
        <dbReference type="EMBL" id="CAA9436604.1"/>
    </source>
</evidence>
<accession>A0A6J4Q7D7</accession>
<protein>
    <submittedName>
        <fullName evidence="11">D-alanyl-D-alanine carboxypeptidase</fullName>
        <ecNumber evidence="11">3.4.16.4</ecNumber>
    </submittedName>
</protein>
<dbReference type="Gene3D" id="3.40.710.10">
    <property type="entry name" value="DD-peptidase/beta-lactamase superfamily"/>
    <property type="match status" value="1"/>
</dbReference>
<dbReference type="PANTHER" id="PTHR21581">
    <property type="entry name" value="D-ALANYL-D-ALANINE CARBOXYPEPTIDASE"/>
    <property type="match status" value="1"/>
</dbReference>
<dbReference type="AlphaFoldDB" id="A0A6J4Q7D7"/>
<keyword evidence="3 11" id="KW-0378">Hydrolase</keyword>
<dbReference type="GO" id="GO:0071555">
    <property type="term" value="P:cell wall organization"/>
    <property type="evidence" value="ECO:0007669"/>
    <property type="project" value="UniProtKB-KW"/>
</dbReference>
<keyword evidence="5" id="KW-0573">Peptidoglycan synthesis</keyword>
<dbReference type="EC" id="3.4.16.4" evidence="11"/>
<dbReference type="PRINTS" id="PR00725">
    <property type="entry name" value="DADACBPTASE1"/>
</dbReference>
<dbReference type="PANTHER" id="PTHR21581:SF33">
    <property type="entry name" value="D-ALANYL-D-ALANINE CARBOXYPEPTIDASE DACB"/>
    <property type="match status" value="1"/>
</dbReference>
<dbReference type="GO" id="GO:0009252">
    <property type="term" value="P:peptidoglycan biosynthetic process"/>
    <property type="evidence" value="ECO:0007669"/>
    <property type="project" value="UniProtKB-KW"/>
</dbReference>
<feature type="active site" description="Acyl-ester intermediate" evidence="7">
    <location>
        <position position="77"/>
    </location>
</feature>
<dbReference type="InterPro" id="IPR012338">
    <property type="entry name" value="Beta-lactam/transpept-like"/>
</dbReference>
<reference evidence="11" key="1">
    <citation type="submission" date="2020-02" db="EMBL/GenBank/DDBJ databases">
        <authorList>
            <person name="Meier V. D."/>
        </authorList>
    </citation>
    <scope>NUCLEOTIDE SEQUENCE</scope>
    <source>
        <strain evidence="11">AVDCRST_MAG82</strain>
    </source>
</reference>
<evidence type="ECO:0000256" key="7">
    <source>
        <dbReference type="PIRSR" id="PIRSR618044-1"/>
    </source>
</evidence>
<feature type="active site" description="Proton acceptor" evidence="7">
    <location>
        <position position="80"/>
    </location>
</feature>
<keyword evidence="11" id="KW-0121">Carboxypeptidase</keyword>
<dbReference type="GO" id="GO:0008360">
    <property type="term" value="P:regulation of cell shape"/>
    <property type="evidence" value="ECO:0007669"/>
    <property type="project" value="UniProtKB-KW"/>
</dbReference>
<gene>
    <name evidence="11" type="ORF">AVDCRST_MAG82-2537</name>
</gene>
<evidence type="ECO:0000256" key="4">
    <source>
        <dbReference type="ARBA" id="ARBA00022960"/>
    </source>
</evidence>
<dbReference type="GO" id="GO:0009002">
    <property type="term" value="F:serine-type D-Ala-D-Ala carboxypeptidase activity"/>
    <property type="evidence" value="ECO:0007669"/>
    <property type="project" value="UniProtKB-EC"/>
</dbReference>
<keyword evidence="2" id="KW-0732">Signal</keyword>
<evidence type="ECO:0000256" key="6">
    <source>
        <dbReference type="ARBA" id="ARBA00023316"/>
    </source>
</evidence>
<feature type="domain" description="Peptidase S11 D-alanyl-D-alanine carboxypeptidase A N-terminal" evidence="10">
    <location>
        <begin position="43"/>
        <end position="277"/>
    </location>
</feature>
<organism evidence="11">
    <name type="scientific">uncultured Rubrobacteraceae bacterium</name>
    <dbReference type="NCBI Taxonomy" id="349277"/>
    <lineage>
        <taxon>Bacteria</taxon>
        <taxon>Bacillati</taxon>
        <taxon>Actinomycetota</taxon>
        <taxon>Rubrobacteria</taxon>
        <taxon>Rubrobacterales</taxon>
        <taxon>Rubrobacteraceae</taxon>
        <taxon>environmental samples</taxon>
    </lineage>
</organism>
<evidence type="ECO:0000256" key="1">
    <source>
        <dbReference type="ARBA" id="ARBA00007164"/>
    </source>
</evidence>
<keyword evidence="6" id="KW-0961">Cell wall biogenesis/degradation</keyword>
<evidence type="ECO:0000256" key="3">
    <source>
        <dbReference type="ARBA" id="ARBA00022801"/>
    </source>
</evidence>
<feature type="binding site" evidence="8">
    <location>
        <position position="247"/>
    </location>
    <ligand>
        <name>substrate</name>
    </ligand>
</feature>
<evidence type="ECO:0000256" key="8">
    <source>
        <dbReference type="PIRSR" id="PIRSR618044-2"/>
    </source>
</evidence>
<feature type="active site" evidence="7">
    <location>
        <position position="136"/>
    </location>
</feature>
<evidence type="ECO:0000256" key="5">
    <source>
        <dbReference type="ARBA" id="ARBA00022984"/>
    </source>
</evidence>
<name>A0A6J4Q7D7_9ACTN</name>
<evidence type="ECO:0000259" key="10">
    <source>
        <dbReference type="Pfam" id="PF00768"/>
    </source>
</evidence>
<dbReference type="GO" id="GO:0006508">
    <property type="term" value="P:proteolysis"/>
    <property type="evidence" value="ECO:0007669"/>
    <property type="project" value="InterPro"/>
</dbReference>
<dbReference type="InterPro" id="IPR001967">
    <property type="entry name" value="Peptidase_S11_N"/>
</dbReference>